<name>A0ABT7DWY2_9NEIS</name>
<dbReference type="EMBL" id="JARRAF010000011">
    <property type="protein sequence ID" value="MDK2124579.1"/>
    <property type="molecule type" value="Genomic_DNA"/>
</dbReference>
<comment type="caution">
    <text evidence="4">The sequence shown here is derived from an EMBL/GenBank/DDBJ whole genome shotgun (WGS) entry which is preliminary data.</text>
</comment>
<dbReference type="Gene3D" id="3.40.1440.10">
    <property type="entry name" value="GIY-YIG endonuclease"/>
    <property type="match status" value="1"/>
</dbReference>
<dbReference type="SMART" id="SM00479">
    <property type="entry name" value="EXOIII"/>
    <property type="match status" value="1"/>
</dbReference>
<evidence type="ECO:0000259" key="3">
    <source>
        <dbReference type="PROSITE" id="PS50164"/>
    </source>
</evidence>
<organism evidence="4 5">
    <name type="scientific">Parachitinimonas caeni</name>
    <dbReference type="NCBI Taxonomy" id="3031301"/>
    <lineage>
        <taxon>Bacteria</taxon>
        <taxon>Pseudomonadati</taxon>
        <taxon>Pseudomonadota</taxon>
        <taxon>Betaproteobacteria</taxon>
        <taxon>Neisseriales</taxon>
        <taxon>Chitinibacteraceae</taxon>
        <taxon>Parachitinimonas</taxon>
    </lineage>
</organism>
<keyword evidence="4" id="KW-0378">Hydrolase</keyword>
<sequence length="468" mass="52564">MLLLNAPAIFIDLETTGANAGRDRITEIGVVEVGPEGMSEWSTLVNPKTPIPPFIQRLTGINDEMVADAPTFAELAEALHERLAGRVFYAHNARFDYSFLKAEFARVGLKFRADVVCTVRLSRKLYPNEYRHNLDTLVARHGLGEEVRHRALGDARLIYRFMQIVRRDIAEDTIEAVLAELSKRPTLPPGLDAEQLDDLPEGHGVYLFYGDNDLPLYVGKSNTLRKRVLSHFTADATKQDQDIARSIKRIDWIECAGELGALLQEARLVKALQPLHNHRLRRHGELCAWRFLPNAEGNARPELVFAHDVDFGKTTDLYGLYASQREATNTLRKLAEVHRLCHIALGLEKAGKRAASPCFGFQIGKCRGVCVGKEDKLAHQARVSSVLAKLTHARWPYPGPIAVVETEERTDSTQLHVIDRWHYLGSARDEAELAELVAERDNAEFDVDVYKILVKFLSAKKAVQVKVL</sequence>
<dbReference type="Gene3D" id="3.30.420.10">
    <property type="entry name" value="Ribonuclease H-like superfamily/Ribonuclease H"/>
    <property type="match status" value="1"/>
</dbReference>
<dbReference type="InterPro" id="IPR000305">
    <property type="entry name" value="GIY-YIG_endonuc"/>
</dbReference>
<dbReference type="SUPFAM" id="SSF53098">
    <property type="entry name" value="Ribonuclease H-like"/>
    <property type="match status" value="1"/>
</dbReference>
<dbReference type="EC" id="2.7.7.7" evidence="1"/>
<protein>
    <recommendedName>
        <fullName evidence="1">DNA-directed DNA polymerase</fullName>
        <ecNumber evidence="1">2.7.7.7</ecNumber>
    </recommendedName>
</protein>
<dbReference type="PROSITE" id="PS50164">
    <property type="entry name" value="GIY_YIG"/>
    <property type="match status" value="1"/>
</dbReference>
<dbReference type="SMART" id="SM00465">
    <property type="entry name" value="GIYc"/>
    <property type="match status" value="1"/>
</dbReference>
<dbReference type="InterPro" id="IPR012337">
    <property type="entry name" value="RNaseH-like_sf"/>
</dbReference>
<dbReference type="PANTHER" id="PTHR30231">
    <property type="entry name" value="DNA POLYMERASE III SUBUNIT EPSILON"/>
    <property type="match status" value="1"/>
</dbReference>
<evidence type="ECO:0000256" key="2">
    <source>
        <dbReference type="ARBA" id="ARBA00049244"/>
    </source>
</evidence>
<evidence type="ECO:0000256" key="1">
    <source>
        <dbReference type="ARBA" id="ARBA00012417"/>
    </source>
</evidence>
<dbReference type="PANTHER" id="PTHR30231:SF37">
    <property type="entry name" value="EXODEOXYRIBONUCLEASE 10"/>
    <property type="match status" value="1"/>
</dbReference>
<dbReference type="GO" id="GO:0004527">
    <property type="term" value="F:exonuclease activity"/>
    <property type="evidence" value="ECO:0007669"/>
    <property type="project" value="UniProtKB-KW"/>
</dbReference>
<dbReference type="InterPro" id="IPR047296">
    <property type="entry name" value="GIY-YIG_UvrC_Cho"/>
</dbReference>
<dbReference type="NCBIfam" id="TIGR00573">
    <property type="entry name" value="dnaq"/>
    <property type="match status" value="1"/>
</dbReference>
<keyword evidence="4" id="KW-0269">Exonuclease</keyword>
<accession>A0ABT7DWY2</accession>
<gene>
    <name evidence="4" type="ORF">PZA18_11005</name>
</gene>
<feature type="domain" description="GIY-YIG" evidence="3">
    <location>
        <begin position="201"/>
        <end position="278"/>
    </location>
</feature>
<proteinExistence type="predicted"/>
<dbReference type="CDD" id="cd06127">
    <property type="entry name" value="DEDDh"/>
    <property type="match status" value="1"/>
</dbReference>
<dbReference type="Proteomes" id="UP001172778">
    <property type="component" value="Unassembled WGS sequence"/>
</dbReference>
<dbReference type="InterPro" id="IPR006054">
    <property type="entry name" value="DnaQ"/>
</dbReference>
<dbReference type="InterPro" id="IPR035901">
    <property type="entry name" value="GIY-YIG_endonuc_sf"/>
</dbReference>
<dbReference type="RefSeq" id="WP_284100892.1">
    <property type="nucleotide sequence ID" value="NZ_JARRAF010000011.1"/>
</dbReference>
<dbReference type="SUPFAM" id="SSF82771">
    <property type="entry name" value="GIY-YIG endonuclease"/>
    <property type="match status" value="1"/>
</dbReference>
<dbReference type="CDD" id="cd10434">
    <property type="entry name" value="GIY-YIG_UvrC_Cho"/>
    <property type="match status" value="1"/>
</dbReference>
<keyword evidence="5" id="KW-1185">Reference proteome</keyword>
<dbReference type="Pfam" id="PF00929">
    <property type="entry name" value="RNase_T"/>
    <property type="match status" value="1"/>
</dbReference>
<dbReference type="InterPro" id="IPR013520">
    <property type="entry name" value="Ribonucl_H"/>
</dbReference>
<evidence type="ECO:0000313" key="4">
    <source>
        <dbReference type="EMBL" id="MDK2124579.1"/>
    </source>
</evidence>
<dbReference type="InterPro" id="IPR036397">
    <property type="entry name" value="RNaseH_sf"/>
</dbReference>
<evidence type="ECO:0000313" key="5">
    <source>
        <dbReference type="Proteomes" id="UP001172778"/>
    </source>
</evidence>
<reference evidence="4" key="1">
    <citation type="submission" date="2023-03" db="EMBL/GenBank/DDBJ databases">
        <title>Chitinimonas shenzhenensis gen. nov., sp. nov., a novel member of family Burkholderiaceae isolated from activated sludge collected in Shen Zhen, China.</title>
        <authorList>
            <person name="Wang X."/>
        </authorList>
    </citation>
    <scope>NUCLEOTIDE SEQUENCE</scope>
    <source>
        <strain evidence="4">DQS-5</strain>
    </source>
</reference>
<keyword evidence="4" id="KW-0540">Nuclease</keyword>
<comment type="catalytic activity">
    <reaction evidence="2">
        <text>DNA(n) + a 2'-deoxyribonucleoside 5'-triphosphate = DNA(n+1) + diphosphate</text>
        <dbReference type="Rhea" id="RHEA:22508"/>
        <dbReference type="Rhea" id="RHEA-COMP:17339"/>
        <dbReference type="Rhea" id="RHEA-COMP:17340"/>
        <dbReference type="ChEBI" id="CHEBI:33019"/>
        <dbReference type="ChEBI" id="CHEBI:61560"/>
        <dbReference type="ChEBI" id="CHEBI:173112"/>
        <dbReference type="EC" id="2.7.7.7"/>
    </reaction>
</comment>